<organism evidence="3 4">
    <name type="scientific">Streptomyces platensis</name>
    <dbReference type="NCBI Taxonomy" id="58346"/>
    <lineage>
        <taxon>Bacteria</taxon>
        <taxon>Bacillati</taxon>
        <taxon>Actinomycetota</taxon>
        <taxon>Actinomycetes</taxon>
        <taxon>Kitasatosporales</taxon>
        <taxon>Streptomycetaceae</taxon>
        <taxon>Streptomyces</taxon>
    </lineage>
</organism>
<feature type="transmembrane region" description="Helical" evidence="2">
    <location>
        <begin position="78"/>
        <end position="97"/>
    </location>
</feature>
<dbReference type="Pfam" id="PF20088">
    <property type="entry name" value="DUF6480"/>
    <property type="match status" value="1"/>
</dbReference>
<name>A0ABX3XQ89_STRPT</name>
<dbReference type="Proteomes" id="UP000194225">
    <property type="component" value="Unassembled WGS sequence"/>
</dbReference>
<gene>
    <name evidence="3" type="ORF">BG653_05627</name>
</gene>
<proteinExistence type="predicted"/>
<feature type="region of interest" description="Disordered" evidence="1">
    <location>
        <begin position="1"/>
        <end position="72"/>
    </location>
</feature>
<dbReference type="RefSeq" id="WP_341873702.1">
    <property type="nucleotide sequence ID" value="NZ_CP023691.1"/>
</dbReference>
<evidence type="ECO:0000256" key="1">
    <source>
        <dbReference type="SAM" id="MobiDB-lite"/>
    </source>
</evidence>
<dbReference type="GeneID" id="90928781"/>
<keyword evidence="2" id="KW-1133">Transmembrane helix</keyword>
<evidence type="ECO:0000313" key="3">
    <source>
        <dbReference type="EMBL" id="OSY39983.1"/>
    </source>
</evidence>
<keyword evidence="2" id="KW-0812">Transmembrane</keyword>
<reference evidence="3 4" key="1">
    <citation type="submission" date="2016-09" db="EMBL/GenBank/DDBJ databases">
        <title>Streptomyces platensis DSM40041, a candidate organism with high potential of specific P450 cytochromes.</title>
        <authorList>
            <person name="Grumaz C."/>
            <person name="Vainshtein Y."/>
            <person name="Kirstahler P."/>
            <person name="Sohn K."/>
        </authorList>
    </citation>
    <scope>NUCLEOTIDE SEQUENCE [LARGE SCALE GENOMIC DNA]</scope>
    <source>
        <strain evidence="3 4">DSM 40041</strain>
    </source>
</reference>
<dbReference type="EMBL" id="MIGA01000049">
    <property type="protein sequence ID" value="OSY39983.1"/>
    <property type="molecule type" value="Genomic_DNA"/>
</dbReference>
<evidence type="ECO:0000256" key="2">
    <source>
        <dbReference type="SAM" id="Phobius"/>
    </source>
</evidence>
<protein>
    <submittedName>
        <fullName evidence="3">Uncharacterized protein</fullName>
    </submittedName>
</protein>
<keyword evidence="4" id="KW-1185">Reference proteome</keyword>
<accession>A0ABX3XQ89</accession>
<sequence length="101" mass="10384">MARIRLTQAPPPPPVNSVDIGQAFSMGTQYPEPDPHHAPGLGPGDGVPPEETPQGEGSTGAETGPRDKQTRGWAKGPAIALGILVVLCAAFFIAYAVTVAL</sequence>
<dbReference type="InterPro" id="IPR045512">
    <property type="entry name" value="DUF6480"/>
</dbReference>
<keyword evidence="2" id="KW-0472">Membrane</keyword>
<evidence type="ECO:0000313" key="4">
    <source>
        <dbReference type="Proteomes" id="UP000194225"/>
    </source>
</evidence>
<comment type="caution">
    <text evidence="3">The sequence shown here is derived from an EMBL/GenBank/DDBJ whole genome shotgun (WGS) entry which is preliminary data.</text>
</comment>